<dbReference type="PANTHER" id="PTHR31118">
    <property type="entry name" value="CYCLASE-LIKE PROTEIN 2"/>
    <property type="match status" value="1"/>
</dbReference>
<evidence type="ECO:0000313" key="2">
    <source>
        <dbReference type="Proteomes" id="UP001057860"/>
    </source>
</evidence>
<name>A0ABY5UK69_9GAMM</name>
<reference evidence="1" key="1">
    <citation type="submission" date="2022-08" db="EMBL/GenBank/DDBJ databases">
        <authorList>
            <person name="Bogun A."/>
            <person name="Kislichkina A."/>
            <person name="Solomentsev V."/>
            <person name="Skryabin Y."/>
            <person name="Sizova A."/>
            <person name="Platonov M."/>
            <person name="Dentovskaya S."/>
        </authorList>
    </citation>
    <scope>NUCLEOTIDE SEQUENCE</scope>
    <source>
        <strain evidence="1">SCPM-O-B-7604</strain>
    </source>
</reference>
<sequence>MSQWLKRRIIDLTAPLSEQTPVIKLPPTHGQAWSSKRETISHYDEYGEAFWYNISMSEHTGTHFDAPIHWPSGKDGLDVASVPPEHLIVPAVVIDMSDKCKESANFLLERQHVEAWIDQYGPLPEGGWLLYRSGWDERDGDIEGFLNNRHTPGISVECARWLAHETSIIGVGVETVGTDAGQAASFVPPFPVHWYFLGAGKYGITQLKKLAQLPPIGIDLIIAPLPIVGGTGSPCRVFALINNIV</sequence>
<keyword evidence="2" id="KW-1185">Reference proteome</keyword>
<organism evidence="1 2">
    <name type="scientific">Yersinia alsatica</name>
    <dbReference type="NCBI Taxonomy" id="2890317"/>
    <lineage>
        <taxon>Bacteria</taxon>
        <taxon>Pseudomonadati</taxon>
        <taxon>Pseudomonadota</taxon>
        <taxon>Gammaproteobacteria</taxon>
        <taxon>Enterobacterales</taxon>
        <taxon>Yersiniaceae</taxon>
        <taxon>Yersinia</taxon>
    </lineage>
</organism>
<dbReference type="InterPro" id="IPR007325">
    <property type="entry name" value="KFase/CYL"/>
</dbReference>
<evidence type="ECO:0000313" key="1">
    <source>
        <dbReference type="EMBL" id="UWM43856.1"/>
    </source>
</evidence>
<dbReference type="Proteomes" id="UP001057860">
    <property type="component" value="Chromosome"/>
</dbReference>
<dbReference type="InterPro" id="IPR037175">
    <property type="entry name" value="KFase_sf"/>
</dbReference>
<dbReference type="RefSeq" id="WP_151419867.1">
    <property type="nucleotide sequence ID" value="NZ_CP104006.1"/>
</dbReference>
<gene>
    <name evidence="1" type="ORF">N0H69_14140</name>
</gene>
<protein>
    <submittedName>
        <fullName evidence="1">Cyclase family protein</fullName>
    </submittedName>
</protein>
<dbReference type="Pfam" id="PF04199">
    <property type="entry name" value="Cyclase"/>
    <property type="match status" value="1"/>
</dbReference>
<dbReference type="Gene3D" id="3.50.30.50">
    <property type="entry name" value="Putative cyclase"/>
    <property type="match status" value="1"/>
</dbReference>
<dbReference type="PANTHER" id="PTHR31118:SF12">
    <property type="entry name" value="CYCLASE-LIKE PROTEIN 2"/>
    <property type="match status" value="1"/>
</dbReference>
<dbReference type="EMBL" id="CP104006">
    <property type="protein sequence ID" value="UWM43856.1"/>
    <property type="molecule type" value="Genomic_DNA"/>
</dbReference>
<accession>A0ABY5UK69</accession>
<dbReference type="SUPFAM" id="SSF102198">
    <property type="entry name" value="Putative cyclase"/>
    <property type="match status" value="1"/>
</dbReference>
<proteinExistence type="predicted"/>
<dbReference type="GeneID" id="75141161"/>